<feature type="compositionally biased region" description="Basic and acidic residues" evidence="1">
    <location>
        <begin position="106"/>
        <end position="117"/>
    </location>
</feature>
<dbReference type="Proteomes" id="UP001230188">
    <property type="component" value="Unassembled WGS sequence"/>
</dbReference>
<sequence length="530" mass="58074">MGAYVHMSLPPLVRHNAVEPSVDVEVPKGVLRIVFEEENTLPGLVIKAVDENCPAHGLVRPNDRLVAVNDVDAVALSQAQVQDILFKSRKRPRVLRVVRHEATATKEIEARSPERPSKPPRRKGGGGDSLFRRIFRKKRRQQTIDVVAMAASCLIEGPRDENPLVAVDALFQQLVPANVKDVVEMDADDLERAVTEGSLGNVVFDDIGREAALASALDDAYERLSKLDARQSDLLDDIGNLDADDIINLVESPCSSPATPPPSPPQVAHFATSIDCPSRVAVPVASAEVVEEETTSIVLLPPSEASFDRVDLDPNAELVYVDGCEAATPYEEQHSAERPMLLVFKSRRHRRRPESSAPEREGTAAPCLSSGGHLLFLEGDAPIAAACRKLVALCQLFAQTLARDTAWADLERRLEKKRTSGDGYEGWSLLVELARDCLDALVFLATKTIVAARCARLCAAAVVVPLPLPSSEEGDLDPHRPDPIPQPPKQQQKQQQQQQKHQKNEEKAHGVIIAQHADEIARRLFPDLFC</sequence>
<keyword evidence="4" id="KW-1185">Reference proteome</keyword>
<accession>A0AAD7UIU7</accession>
<dbReference type="AlphaFoldDB" id="A0AAD7UIU7"/>
<dbReference type="CDD" id="cd00136">
    <property type="entry name" value="PDZ_canonical"/>
    <property type="match status" value="1"/>
</dbReference>
<protein>
    <recommendedName>
        <fullName evidence="2">PDZ domain-containing protein</fullName>
    </recommendedName>
</protein>
<feature type="region of interest" description="Disordered" evidence="1">
    <location>
        <begin position="471"/>
        <end position="510"/>
    </location>
</feature>
<feature type="domain" description="PDZ" evidence="2">
    <location>
        <begin position="29"/>
        <end position="101"/>
    </location>
</feature>
<reference evidence="3" key="1">
    <citation type="submission" date="2023-01" db="EMBL/GenBank/DDBJ databases">
        <title>Metagenome sequencing of chrysophaentin producing Chrysophaeum taylorii.</title>
        <authorList>
            <person name="Davison J."/>
            <person name="Bewley C."/>
        </authorList>
    </citation>
    <scope>NUCLEOTIDE SEQUENCE</scope>
    <source>
        <strain evidence="3">NIES-1699</strain>
    </source>
</reference>
<dbReference type="SUPFAM" id="SSF50156">
    <property type="entry name" value="PDZ domain-like"/>
    <property type="match status" value="1"/>
</dbReference>
<dbReference type="SMART" id="SM00228">
    <property type="entry name" value="PDZ"/>
    <property type="match status" value="1"/>
</dbReference>
<evidence type="ECO:0000256" key="1">
    <source>
        <dbReference type="SAM" id="MobiDB-lite"/>
    </source>
</evidence>
<feature type="compositionally biased region" description="Low complexity" evidence="1">
    <location>
        <begin position="489"/>
        <end position="499"/>
    </location>
</feature>
<organism evidence="3 4">
    <name type="scientific">Chrysophaeum taylorii</name>
    <dbReference type="NCBI Taxonomy" id="2483200"/>
    <lineage>
        <taxon>Eukaryota</taxon>
        <taxon>Sar</taxon>
        <taxon>Stramenopiles</taxon>
        <taxon>Ochrophyta</taxon>
        <taxon>Pelagophyceae</taxon>
        <taxon>Pelagomonadales</taxon>
        <taxon>Pelagomonadaceae</taxon>
        <taxon>Chrysophaeum</taxon>
    </lineage>
</organism>
<proteinExistence type="predicted"/>
<comment type="caution">
    <text evidence="3">The sequence shown here is derived from an EMBL/GenBank/DDBJ whole genome shotgun (WGS) entry which is preliminary data.</text>
</comment>
<name>A0AAD7UIU7_9STRA</name>
<dbReference type="InterPro" id="IPR001478">
    <property type="entry name" value="PDZ"/>
</dbReference>
<dbReference type="InterPro" id="IPR036034">
    <property type="entry name" value="PDZ_sf"/>
</dbReference>
<evidence type="ECO:0000259" key="2">
    <source>
        <dbReference type="SMART" id="SM00228"/>
    </source>
</evidence>
<evidence type="ECO:0000313" key="4">
    <source>
        <dbReference type="Proteomes" id="UP001230188"/>
    </source>
</evidence>
<gene>
    <name evidence="3" type="ORF">CTAYLR_000043</name>
</gene>
<feature type="region of interest" description="Disordered" evidence="1">
    <location>
        <begin position="106"/>
        <end position="129"/>
    </location>
</feature>
<evidence type="ECO:0000313" key="3">
    <source>
        <dbReference type="EMBL" id="KAJ8605599.1"/>
    </source>
</evidence>
<dbReference type="EMBL" id="JAQMWT010000314">
    <property type="protein sequence ID" value="KAJ8605599.1"/>
    <property type="molecule type" value="Genomic_DNA"/>
</dbReference>
<dbReference type="Gene3D" id="2.30.42.10">
    <property type="match status" value="1"/>
</dbReference>